<keyword evidence="2" id="KW-1133">Transmembrane helix</keyword>
<keyword evidence="2" id="KW-0472">Membrane</keyword>
<reference evidence="4" key="1">
    <citation type="journal article" date="2010" name="Stand. Genomic Sci.">
        <title>Complete genome sequence of Syntrophothermus lipocalidus type strain (TGB-C1T).</title>
        <authorList>
            <consortium name="US DOE Joint Genome Institute (JGI-PGF)"/>
            <person name="Djao O."/>
            <person name="Zhang X."/>
            <person name="Lucas S."/>
            <person name="Lapidus A."/>
            <person name="Glavina Del Rio T."/>
            <person name="Nolan M."/>
            <person name="Tice H."/>
            <person name="Cheng J."/>
            <person name="Han C."/>
            <person name="Tapia R."/>
            <person name="Goodwin L."/>
            <person name="Pitluck S."/>
            <person name="Liolios K."/>
            <person name="Ivanova N."/>
            <person name="Mavromatis K."/>
            <person name="Mikhailova N."/>
            <person name="Ovchinnikova G."/>
            <person name="Pati A."/>
            <person name="Brambilla E."/>
            <person name="Chen A."/>
            <person name="Palaniappan K."/>
            <person name="Land M."/>
            <person name="Hauser L."/>
            <person name="Chang Y."/>
            <person name="Jeffries C."/>
            <person name="Rohde M."/>
            <person name="Sikorski J."/>
            <person name="Spring S."/>
            <person name="Goker M."/>
            <person name="Detter J."/>
            <person name="Woyke T."/>
            <person name="Bristow J."/>
            <person name="Eisen J."/>
            <person name="Markowitz V."/>
            <person name="Hugenholtz P."/>
            <person name="Kyrpides N."/>
            <person name="Klenk H."/>
        </authorList>
    </citation>
    <scope>NUCLEOTIDE SEQUENCE [LARGE SCALE GENOMIC DNA]</scope>
    <source>
        <strain evidence="4">DSM 12680 / TGB-C1</strain>
    </source>
</reference>
<keyword evidence="4" id="KW-1185">Reference proteome</keyword>
<accession>D7CJR6</accession>
<evidence type="ECO:0000256" key="1">
    <source>
        <dbReference type="SAM" id="MobiDB-lite"/>
    </source>
</evidence>
<dbReference type="HOGENOM" id="CLU_2810961_0_0_9"/>
<dbReference type="Proteomes" id="UP000000378">
    <property type="component" value="Chromosome"/>
</dbReference>
<feature type="region of interest" description="Disordered" evidence="1">
    <location>
        <begin position="42"/>
        <end position="67"/>
    </location>
</feature>
<feature type="transmembrane region" description="Helical" evidence="2">
    <location>
        <begin position="6"/>
        <end position="30"/>
    </location>
</feature>
<dbReference type="KEGG" id="slp:Slip_2280"/>
<dbReference type="AlphaFoldDB" id="D7CJR6"/>
<name>D7CJR6_SYNLT</name>
<reference evidence="3 4" key="2">
    <citation type="journal article" date="2010" name="Stand. Genomic Sci.">
        <title>Complete genome sequence of Syntrophothermus lipocalidus type strain (TGB-C1).</title>
        <authorList>
            <person name="Djao O.D."/>
            <person name="Zhang X."/>
            <person name="Lucas S."/>
            <person name="Lapidus A."/>
            <person name="Del Rio T.G."/>
            <person name="Nolan M."/>
            <person name="Tice H."/>
            <person name="Cheng J.F."/>
            <person name="Han C."/>
            <person name="Tapia R."/>
            <person name="Goodwin L."/>
            <person name="Pitluck S."/>
            <person name="Liolios K."/>
            <person name="Ivanova N."/>
            <person name="Mavromatis K."/>
            <person name="Mikhailova N."/>
            <person name="Ovchinnikova G."/>
            <person name="Pati A."/>
            <person name="Brambilla E."/>
            <person name="Chen A."/>
            <person name="Palaniappan K."/>
            <person name="Land M."/>
            <person name="Hauser L."/>
            <person name="Chang Y.J."/>
            <person name="Jeffries C.D."/>
            <person name="Rohde M."/>
            <person name="Sikorski J."/>
            <person name="Spring S."/>
            <person name="Goker M."/>
            <person name="Detter J.C."/>
            <person name="Woyke T."/>
            <person name="Bristow J."/>
            <person name="Eisen J.A."/>
            <person name="Markowitz V."/>
            <person name="Hugenholtz P."/>
            <person name="Kyrpides N.C."/>
            <person name="Klenk H.P."/>
        </authorList>
    </citation>
    <scope>NUCLEOTIDE SEQUENCE [LARGE SCALE GENOMIC DNA]</scope>
    <source>
        <strain evidence="4">DSM 12680 / TGB-C1</strain>
    </source>
</reference>
<evidence type="ECO:0000256" key="2">
    <source>
        <dbReference type="SAM" id="Phobius"/>
    </source>
</evidence>
<dbReference type="RefSeq" id="WP_013176423.1">
    <property type="nucleotide sequence ID" value="NC_014220.1"/>
</dbReference>
<gene>
    <name evidence="3" type="ordered locus">Slip_2280</name>
</gene>
<dbReference type="EMBL" id="CP002048">
    <property type="protein sequence ID" value="ADI03021.1"/>
    <property type="molecule type" value="Genomic_DNA"/>
</dbReference>
<evidence type="ECO:0000313" key="4">
    <source>
        <dbReference type="Proteomes" id="UP000000378"/>
    </source>
</evidence>
<sequence length="67" mass="8048">MQKQFAFITLLYLLAKIALFVLIWIATIRIQKKAMEAKKRREALRQRQQESANTEKEYIKPEDHPFL</sequence>
<proteinExistence type="predicted"/>
<evidence type="ECO:0000313" key="3">
    <source>
        <dbReference type="EMBL" id="ADI03021.1"/>
    </source>
</evidence>
<organism evidence="3 4">
    <name type="scientific">Syntrophothermus lipocalidus (strain DSM 12680 / TGB-C1)</name>
    <dbReference type="NCBI Taxonomy" id="643648"/>
    <lineage>
        <taxon>Bacteria</taxon>
        <taxon>Bacillati</taxon>
        <taxon>Bacillota</taxon>
        <taxon>Clostridia</taxon>
        <taxon>Eubacteriales</taxon>
        <taxon>Syntrophomonadaceae</taxon>
        <taxon>Syntrophothermus</taxon>
    </lineage>
</organism>
<protein>
    <submittedName>
        <fullName evidence="3">Uncharacterized protein</fullName>
    </submittedName>
</protein>
<keyword evidence="2" id="KW-0812">Transmembrane</keyword>
<dbReference type="STRING" id="643648.Slip_2280"/>